<comment type="caution">
    <text evidence="1">The sequence shown here is derived from an EMBL/GenBank/DDBJ whole genome shotgun (WGS) entry which is preliminary data.</text>
</comment>
<dbReference type="EMBL" id="CAJVQB010067579">
    <property type="protein sequence ID" value="CAG8841995.1"/>
    <property type="molecule type" value="Genomic_DNA"/>
</dbReference>
<protein>
    <submittedName>
        <fullName evidence="1">43398_t:CDS:1</fullName>
    </submittedName>
</protein>
<evidence type="ECO:0000313" key="1">
    <source>
        <dbReference type="EMBL" id="CAG8841995.1"/>
    </source>
</evidence>
<keyword evidence="2" id="KW-1185">Reference proteome</keyword>
<dbReference type="Proteomes" id="UP000789901">
    <property type="component" value="Unassembled WGS sequence"/>
</dbReference>
<name>A0ABN7WW10_GIGMA</name>
<feature type="non-terminal residue" evidence="1">
    <location>
        <position position="87"/>
    </location>
</feature>
<reference evidence="1 2" key="1">
    <citation type="submission" date="2021-06" db="EMBL/GenBank/DDBJ databases">
        <authorList>
            <person name="Kallberg Y."/>
            <person name="Tangrot J."/>
            <person name="Rosling A."/>
        </authorList>
    </citation>
    <scope>NUCLEOTIDE SEQUENCE [LARGE SCALE GENOMIC DNA]</scope>
    <source>
        <strain evidence="1 2">120-4 pot B 10/14</strain>
    </source>
</reference>
<gene>
    <name evidence="1" type="ORF">GMARGA_LOCUS35748</name>
</gene>
<evidence type="ECO:0000313" key="2">
    <source>
        <dbReference type="Proteomes" id="UP000789901"/>
    </source>
</evidence>
<accession>A0ABN7WW10</accession>
<proteinExistence type="predicted"/>
<organism evidence="1 2">
    <name type="scientific">Gigaspora margarita</name>
    <dbReference type="NCBI Taxonomy" id="4874"/>
    <lineage>
        <taxon>Eukaryota</taxon>
        <taxon>Fungi</taxon>
        <taxon>Fungi incertae sedis</taxon>
        <taxon>Mucoromycota</taxon>
        <taxon>Glomeromycotina</taxon>
        <taxon>Glomeromycetes</taxon>
        <taxon>Diversisporales</taxon>
        <taxon>Gigasporaceae</taxon>
        <taxon>Gigaspora</taxon>
    </lineage>
</organism>
<sequence>VIFFVKEIMNTSYYSNDKRLYNELNGHFFIITDPSVQEIIDDDYEFSAESWNEQPPSVRFIFKQFEFKALYLILLDYTVHDDTPKLS</sequence>
<feature type="non-terminal residue" evidence="1">
    <location>
        <position position="1"/>
    </location>
</feature>